<evidence type="ECO:0000259" key="4">
    <source>
        <dbReference type="Pfam" id="PF21771"/>
    </source>
</evidence>
<feature type="coiled-coil region" evidence="2">
    <location>
        <begin position="496"/>
        <end position="530"/>
    </location>
</feature>
<accession>A0AAD2D8Q3</accession>
<evidence type="ECO:0000313" key="5">
    <source>
        <dbReference type="EMBL" id="CAI2383705.1"/>
    </source>
</evidence>
<dbReference type="PANTHER" id="PTHR32083:SF34">
    <property type="entry name" value="COILED-COIL DOMAIN-CONTAINING PROTEIN 146"/>
    <property type="match status" value="1"/>
</dbReference>
<comment type="caution">
    <text evidence="5">The sequence shown here is derived from an EMBL/GenBank/DDBJ whole genome shotgun (WGS) entry which is preliminary data.</text>
</comment>
<dbReference type="EMBL" id="CAMPGE010026003">
    <property type="protein sequence ID" value="CAI2383705.1"/>
    <property type="molecule type" value="Genomic_DNA"/>
</dbReference>
<feature type="region of interest" description="Disordered" evidence="3">
    <location>
        <begin position="253"/>
        <end position="278"/>
    </location>
</feature>
<evidence type="ECO:0000313" key="6">
    <source>
        <dbReference type="Proteomes" id="UP001295684"/>
    </source>
</evidence>
<dbReference type="Proteomes" id="UP001295684">
    <property type="component" value="Unassembled WGS sequence"/>
</dbReference>
<feature type="coiled-coil region" evidence="2">
    <location>
        <begin position="629"/>
        <end position="741"/>
    </location>
</feature>
<keyword evidence="1 2" id="KW-0175">Coiled coil</keyword>
<evidence type="ECO:0000256" key="2">
    <source>
        <dbReference type="SAM" id="Coils"/>
    </source>
</evidence>
<organism evidence="5 6">
    <name type="scientific">Euplotes crassus</name>
    <dbReference type="NCBI Taxonomy" id="5936"/>
    <lineage>
        <taxon>Eukaryota</taxon>
        <taxon>Sar</taxon>
        <taxon>Alveolata</taxon>
        <taxon>Ciliophora</taxon>
        <taxon>Intramacronucleata</taxon>
        <taxon>Spirotrichea</taxon>
        <taxon>Hypotrichia</taxon>
        <taxon>Euplotida</taxon>
        <taxon>Euplotidae</taxon>
        <taxon>Moneuplotes</taxon>
    </lineage>
</organism>
<name>A0AAD2D8Q3_EUPCR</name>
<evidence type="ECO:0000256" key="1">
    <source>
        <dbReference type="ARBA" id="ARBA00023054"/>
    </source>
</evidence>
<gene>
    <name evidence="5" type="ORF">ECRASSUSDP1_LOCUS25215</name>
</gene>
<feature type="compositionally biased region" description="Basic and acidic residues" evidence="3">
    <location>
        <begin position="253"/>
        <end position="276"/>
    </location>
</feature>
<protein>
    <recommendedName>
        <fullName evidence="4">Cilia- and flagella-associated protein 58 central coiled coil domain-containing protein</fullName>
    </recommendedName>
</protein>
<dbReference type="InterPro" id="IPR049270">
    <property type="entry name" value="CFAP58_CC"/>
</dbReference>
<feature type="coiled-coil region" evidence="2">
    <location>
        <begin position="573"/>
        <end position="600"/>
    </location>
</feature>
<sequence length="915" mass="108289">MSVEDPDKVINIIKEIQKDGKISEEMANTCKEKFIKVHQMLMQSLKSEKVLMDESRVLKEKLQQEIQKLEHAHNNKKANEDTMKDLNDKIKNFKKETDAVEDRDANLRHEIENLERDKVNLEKDLRDRRERERELLVPEIEAMKNKIKNLQELKETNEKLITQKEKENTHLEEINKDLEDKAGHKEENEKLSTEYLNIKYEPDRLGKKNNSFKNEVEELEGQVNTTKEEIAKLDAKKAKIEANVAHIEEEIKELNKKKEKKENEKSQKEDRIKQEETILANNGKKKNLLKAERNEVERTIKMLKDDKRSLTETRNSLSKKIEEEKRKYKKTEYQLNNFLNTIKEYENKIGATTKMYEEKVKEHKQQQEYDKKVYEENQLFFGVLVSKRIEEKKMDADQAATKDQIEQLEGQVEKLRDEETKLVEEIKFLSTIREKMARTASQAMAQARETKEELKVKELLILDLNKKFQETEFRLNSFVALYEDVRNARNKYMSLIQNSSQDLAEMKERIKILQNEVEILRNECSDKDRDLVDIKHNVTLAVYKRDSQRAELNKCDFKCRNKQSISGQKVNEGDKLNLIINSLEKDMNNLTNKYEAACGHRNYMGIQLIDRNDELCILYEKSNIHENILKSGEQLIREKEEEIRMLNLEHKERNRQLEVIRKKVPEVPELASKVATHKNELHDAKERVYDLSEKLEDPDKHPIWRNLDGEDPDEEQLKAKIQVLEERLNNKKEMLLEKELVCEEVSNLAEKLRKQALDGRKNTLEIAERINEFKARTTELSRKMLATVSELSMFQSKALKLQEEKDRKEEVLETAVQRLEQGEPPTNDCEIEWERMEKNRVRRIEESEKRRQRKELERQLPMMGVKTHAVPRPNNYMRPDLEIPRPYGGHPPFKPSDPGANMRHIQKPTKREIDA</sequence>
<feature type="coiled-coil region" evidence="2">
    <location>
        <begin position="398"/>
        <end position="467"/>
    </location>
</feature>
<feature type="region of interest" description="Disordered" evidence="3">
    <location>
        <begin position="166"/>
        <end position="189"/>
    </location>
</feature>
<dbReference type="Pfam" id="PF21771">
    <property type="entry name" value="CFAP58_CC"/>
    <property type="match status" value="1"/>
</dbReference>
<dbReference type="GO" id="GO:0005856">
    <property type="term" value="C:cytoskeleton"/>
    <property type="evidence" value="ECO:0007669"/>
    <property type="project" value="TreeGrafter"/>
</dbReference>
<dbReference type="AlphaFoldDB" id="A0AAD2D8Q3"/>
<evidence type="ECO:0000256" key="3">
    <source>
        <dbReference type="SAM" id="MobiDB-lite"/>
    </source>
</evidence>
<dbReference type="PANTHER" id="PTHR32083">
    <property type="entry name" value="CILIA AND FLAGELLA-ASSOCIATED PROTEIN 58-RELATED"/>
    <property type="match status" value="1"/>
</dbReference>
<feature type="domain" description="Cilia- and flagella-associated protein 58 central coiled coil" evidence="4">
    <location>
        <begin position="364"/>
        <end position="657"/>
    </location>
</feature>
<feature type="compositionally biased region" description="Basic and acidic residues" evidence="3">
    <location>
        <begin position="843"/>
        <end position="858"/>
    </location>
</feature>
<feature type="region of interest" description="Disordered" evidence="3">
    <location>
        <begin position="843"/>
        <end position="915"/>
    </location>
</feature>
<keyword evidence="6" id="KW-1185">Reference proteome</keyword>
<proteinExistence type="predicted"/>
<reference evidence="5" key="1">
    <citation type="submission" date="2023-07" db="EMBL/GenBank/DDBJ databases">
        <authorList>
            <consortium name="AG Swart"/>
            <person name="Singh M."/>
            <person name="Singh A."/>
            <person name="Seah K."/>
            <person name="Emmerich C."/>
        </authorList>
    </citation>
    <scope>NUCLEOTIDE SEQUENCE</scope>
    <source>
        <strain evidence="5">DP1</strain>
    </source>
</reference>